<sequence length="131" mass="15254">METKKTITKKSAYHGFHLNEAENKQFLDLLEKYQVRNKSQFIRKLITKRINKVVVVDPVTSQYHVSLSSLVNEFRTLGVNYARVADTYVKNKDCIIAFTSLQEQTLVLSMLCERILELALEYEKKHLSKSN</sequence>
<name>A0A7K1GNR7_9FLAO</name>
<dbReference type="Proteomes" id="UP000488936">
    <property type="component" value="Unassembled WGS sequence"/>
</dbReference>
<evidence type="ECO:0000313" key="1">
    <source>
        <dbReference type="EMBL" id="MTH30390.1"/>
    </source>
</evidence>
<dbReference type="RefSeq" id="WP_155036374.1">
    <property type="nucleotide sequence ID" value="NZ_JBHTIG010000016.1"/>
</dbReference>
<keyword evidence="2" id="KW-1185">Reference proteome</keyword>
<gene>
    <name evidence="1" type="ORF">GJV77_10835</name>
</gene>
<protein>
    <submittedName>
        <fullName evidence="1">Uncharacterized protein</fullName>
    </submittedName>
</protein>
<reference evidence="1 2" key="1">
    <citation type="journal article" date="2006" name="Int. J. Syst. Evol. Microbiol.">
        <title>Myroides pelagicus sp. nov., isolated from seawater in Thailand.</title>
        <authorList>
            <person name="Yoon J."/>
            <person name="Maneerat S."/>
            <person name="Kawai F."/>
            <person name="Yokota A."/>
        </authorList>
    </citation>
    <scope>NUCLEOTIDE SEQUENCE [LARGE SCALE GENOMIC DNA]</scope>
    <source>
        <strain evidence="1 2">SM1T</strain>
    </source>
</reference>
<dbReference type="AlphaFoldDB" id="A0A7K1GNR7"/>
<dbReference type="OrthoDB" id="1451385at2"/>
<dbReference type="Pfam" id="PF19514">
    <property type="entry name" value="MobC_2"/>
    <property type="match status" value="1"/>
</dbReference>
<organism evidence="1 2">
    <name type="scientific">Myroides pelagicus</name>
    <dbReference type="NCBI Taxonomy" id="270914"/>
    <lineage>
        <taxon>Bacteria</taxon>
        <taxon>Pseudomonadati</taxon>
        <taxon>Bacteroidota</taxon>
        <taxon>Flavobacteriia</taxon>
        <taxon>Flavobacteriales</taxon>
        <taxon>Flavobacteriaceae</taxon>
        <taxon>Myroides</taxon>
    </lineage>
</organism>
<accession>A0A7K1GNR7</accession>
<dbReference type="InterPro" id="IPR045788">
    <property type="entry name" value="MobC_2"/>
</dbReference>
<proteinExistence type="predicted"/>
<evidence type="ECO:0000313" key="2">
    <source>
        <dbReference type="Proteomes" id="UP000488936"/>
    </source>
</evidence>
<dbReference type="EMBL" id="WMJY01000024">
    <property type="protein sequence ID" value="MTH30390.1"/>
    <property type="molecule type" value="Genomic_DNA"/>
</dbReference>
<comment type="caution">
    <text evidence="1">The sequence shown here is derived from an EMBL/GenBank/DDBJ whole genome shotgun (WGS) entry which is preliminary data.</text>
</comment>